<dbReference type="Gene3D" id="3.90.1570.50">
    <property type="match status" value="1"/>
</dbReference>
<dbReference type="InterPro" id="IPR007409">
    <property type="entry name" value="Restrct_endonuc_type1_HsdR_N"/>
</dbReference>
<keyword evidence="2" id="KW-0540">Nuclease</keyword>
<accession>A0ABV6UDH8</accession>
<dbReference type="Proteomes" id="UP001589870">
    <property type="component" value="Unassembled WGS sequence"/>
</dbReference>
<organism evidence="2 3">
    <name type="scientific">Sphaerimonospora cavernae</name>
    <dbReference type="NCBI Taxonomy" id="1740611"/>
    <lineage>
        <taxon>Bacteria</taxon>
        <taxon>Bacillati</taxon>
        <taxon>Actinomycetota</taxon>
        <taxon>Actinomycetes</taxon>
        <taxon>Streptosporangiales</taxon>
        <taxon>Streptosporangiaceae</taxon>
        <taxon>Sphaerimonospora</taxon>
    </lineage>
</organism>
<dbReference type="RefSeq" id="WP_394304218.1">
    <property type="nucleotide sequence ID" value="NZ_JBHMQT010000070.1"/>
</dbReference>
<keyword evidence="2" id="KW-0255">Endonuclease</keyword>
<evidence type="ECO:0000313" key="3">
    <source>
        <dbReference type="Proteomes" id="UP001589870"/>
    </source>
</evidence>
<dbReference type="PANTHER" id="PTHR42927">
    <property type="entry name" value="HELICASE SUPERFAMILY 1 AND 2 DOMAIN-CONTAINING PROTEIN"/>
    <property type="match status" value="1"/>
</dbReference>
<gene>
    <name evidence="2" type="ORF">ACFHYQ_28385</name>
</gene>
<sequence>MHHEKVFEDAIESALLKRGWGRGSNELFDHALGLNPTELLHFVQATQPKQWTRLVTLQAGDEAGAARRLAEVVAKTIDADGALEVLRHGVKDRGITFRIAYFRPAHTIAADALEPYGKNILSVVRQFRYAAQGNDSVDLALFVNGIPVATAELKNDLTGQTVEDAKEQYKARDPKEPVFAKRTLVHFAVDPNLVFLTTRLAREKTRFLPFNQGTGGPGNKGGAGNPQISEAQISGAQVGEAQIGEAQLSGAQIGAAGYRTAYLWEQIWESHTWLDLLKRFLHVEDEDVKKGRGRRTQPGKAHKLPLIFPRYHQWHAVRDLTTHARRYGSGHNYLVEHSAGSGKSNTIAWLAHSLSNLHTSHSLAEIAPEALEKGTSAGSC</sequence>
<dbReference type="Pfam" id="PF04313">
    <property type="entry name" value="HSDR_N"/>
    <property type="match status" value="1"/>
</dbReference>
<comment type="caution">
    <text evidence="2">The sequence shown here is derived from an EMBL/GenBank/DDBJ whole genome shotgun (WGS) entry which is preliminary data.</text>
</comment>
<evidence type="ECO:0000313" key="2">
    <source>
        <dbReference type="EMBL" id="MFC0866222.1"/>
    </source>
</evidence>
<dbReference type="InterPro" id="IPR027417">
    <property type="entry name" value="P-loop_NTPase"/>
</dbReference>
<keyword evidence="3" id="KW-1185">Reference proteome</keyword>
<name>A0ABV6UDH8_9ACTN</name>
<protein>
    <submittedName>
        <fullName evidence="2">Type I restriction endonuclease</fullName>
    </submittedName>
</protein>
<feature type="domain" description="Restriction endonuclease type I HsdR N-terminal" evidence="1">
    <location>
        <begin position="117"/>
        <end position="195"/>
    </location>
</feature>
<evidence type="ECO:0000259" key="1">
    <source>
        <dbReference type="Pfam" id="PF04313"/>
    </source>
</evidence>
<reference evidence="2 3" key="1">
    <citation type="submission" date="2024-09" db="EMBL/GenBank/DDBJ databases">
        <authorList>
            <person name="Sun Q."/>
            <person name="Mori K."/>
        </authorList>
    </citation>
    <scope>NUCLEOTIDE SEQUENCE [LARGE SCALE GENOMIC DNA]</scope>
    <source>
        <strain evidence="2 3">TBRC 1851</strain>
    </source>
</reference>
<dbReference type="SUPFAM" id="SSF52540">
    <property type="entry name" value="P-loop containing nucleoside triphosphate hydrolases"/>
    <property type="match status" value="1"/>
</dbReference>
<dbReference type="EMBL" id="JBHMQT010000070">
    <property type="protein sequence ID" value="MFC0866222.1"/>
    <property type="molecule type" value="Genomic_DNA"/>
</dbReference>
<dbReference type="GO" id="GO:0004519">
    <property type="term" value="F:endonuclease activity"/>
    <property type="evidence" value="ECO:0007669"/>
    <property type="project" value="UniProtKB-KW"/>
</dbReference>
<dbReference type="PANTHER" id="PTHR42927:SF1">
    <property type="entry name" value="HELICASE SUPERFAMILY 1 AND 2 DOMAIN-CONTAINING PROTEIN"/>
    <property type="match status" value="1"/>
</dbReference>
<keyword evidence="2" id="KW-0378">Hydrolase</keyword>
<proteinExistence type="predicted"/>